<dbReference type="EMBL" id="LHYG01000018">
    <property type="protein sequence ID" value="KXB06034.1"/>
    <property type="molecule type" value="Genomic_DNA"/>
</dbReference>
<dbReference type="HAMAP" id="MF_01091">
    <property type="entry name" value="F420_mer"/>
    <property type="match status" value="1"/>
</dbReference>
<organism evidence="6 7">
    <name type="scientific">candidate division MSBL1 archaeon SCGC-AAA382F02</name>
    <dbReference type="NCBI Taxonomy" id="1698282"/>
    <lineage>
        <taxon>Archaea</taxon>
        <taxon>Methanobacteriati</taxon>
        <taxon>Methanobacteriota</taxon>
        <taxon>candidate division MSBL1</taxon>
    </lineage>
</organism>
<feature type="domain" description="Luciferase-like" evidence="5">
    <location>
        <begin position="5"/>
        <end position="285"/>
    </location>
</feature>
<evidence type="ECO:0000313" key="6">
    <source>
        <dbReference type="EMBL" id="KXB06034.1"/>
    </source>
</evidence>
<dbReference type="CDD" id="cd01097">
    <property type="entry name" value="Tetrahydromethanopterin_reductase"/>
    <property type="match status" value="1"/>
</dbReference>
<name>A0A133VHY7_9EURY</name>
<dbReference type="Pfam" id="PF00296">
    <property type="entry name" value="Bac_luciferase"/>
    <property type="match status" value="1"/>
</dbReference>
<evidence type="ECO:0000256" key="4">
    <source>
        <dbReference type="HAMAP-Rule" id="MF_01091"/>
    </source>
</evidence>
<comment type="subcellular location">
    <subcellularLocation>
        <location evidence="4">Cytoplasm</location>
    </subcellularLocation>
</comment>
<evidence type="ECO:0000256" key="3">
    <source>
        <dbReference type="ARBA" id="ARBA00023002"/>
    </source>
</evidence>
<evidence type="ECO:0000256" key="1">
    <source>
        <dbReference type="ARBA" id="ARBA00022490"/>
    </source>
</evidence>
<dbReference type="PANTHER" id="PTHR43244:SF1">
    <property type="entry name" value="5,10-METHYLENETETRAHYDROMETHANOPTERIN REDUCTASE"/>
    <property type="match status" value="1"/>
</dbReference>
<keyword evidence="1 4" id="KW-0963">Cytoplasm</keyword>
<dbReference type="GO" id="GO:0006730">
    <property type="term" value="P:one-carbon metabolic process"/>
    <property type="evidence" value="ECO:0007669"/>
    <property type="project" value="UniProtKB-UniRule"/>
</dbReference>
<dbReference type="InterPro" id="IPR050564">
    <property type="entry name" value="F420-G6PD/mer"/>
</dbReference>
<dbReference type="Gene3D" id="3.20.20.30">
    <property type="entry name" value="Luciferase-like domain"/>
    <property type="match status" value="1"/>
</dbReference>
<comment type="caution">
    <text evidence="6">The sequence shown here is derived from an EMBL/GenBank/DDBJ whole genome shotgun (WGS) entry which is preliminary data.</text>
</comment>
<evidence type="ECO:0000259" key="5">
    <source>
        <dbReference type="Pfam" id="PF00296"/>
    </source>
</evidence>
<dbReference type="InterPro" id="IPR019946">
    <property type="entry name" value="MeH4methanopterin_reductase"/>
</dbReference>
<dbReference type="SUPFAM" id="SSF51679">
    <property type="entry name" value="Bacterial luciferase-like"/>
    <property type="match status" value="1"/>
</dbReference>
<dbReference type="Proteomes" id="UP000070491">
    <property type="component" value="Unassembled WGS sequence"/>
</dbReference>
<comment type="similarity">
    <text evidence="4">Belongs to the mer family.</text>
</comment>
<keyword evidence="3 4" id="KW-0560">Oxidoreductase</keyword>
<protein>
    <recommendedName>
        <fullName evidence="4">5,10-methylenetetrahydromethanopterin reductase</fullName>
        <ecNumber evidence="4">1.5.98.2</ecNumber>
    </recommendedName>
    <alternativeName>
        <fullName evidence="4">Coenzyme F420-dependent N(5),N(10)-methylenetetrahydromethanopterin reductase</fullName>
    </alternativeName>
    <alternativeName>
        <fullName evidence="4">Methylene-H(4)MPT reductase</fullName>
    </alternativeName>
</protein>
<dbReference type="GO" id="GO:0005737">
    <property type="term" value="C:cytoplasm"/>
    <property type="evidence" value="ECO:0007669"/>
    <property type="project" value="UniProtKB-SubCell"/>
</dbReference>
<dbReference type="InterPro" id="IPR036661">
    <property type="entry name" value="Luciferase-like_sf"/>
</dbReference>
<dbReference type="PANTHER" id="PTHR43244">
    <property type="match status" value="1"/>
</dbReference>
<dbReference type="NCBIfam" id="NF002619">
    <property type="entry name" value="PRK02271.1"/>
    <property type="match status" value="1"/>
</dbReference>
<comment type="function">
    <text evidence="4">Catalyzes the oxidation of methyl-H(4)MPT to methylene-H(4)MPT.</text>
</comment>
<evidence type="ECO:0000313" key="7">
    <source>
        <dbReference type="Proteomes" id="UP000070491"/>
    </source>
</evidence>
<evidence type="ECO:0000256" key="2">
    <source>
        <dbReference type="ARBA" id="ARBA00022563"/>
    </source>
</evidence>
<dbReference type="AlphaFoldDB" id="A0A133VHY7"/>
<proteinExistence type="inferred from homology"/>
<comment type="catalytic activity">
    <reaction evidence="4">
        <text>5-methyl-5,6,7,8-tetrahydromethanopterin + oxidized coenzyme F420-(gamma-L-Glu)(n) + H(+) = 5,10-methylenetetrahydromethanopterin + reduced coenzyme F420-(gamma-L-Glu)(n)</text>
        <dbReference type="Rhea" id="RHEA:21144"/>
        <dbReference type="Rhea" id="RHEA-COMP:12939"/>
        <dbReference type="Rhea" id="RHEA-COMP:14378"/>
        <dbReference type="ChEBI" id="CHEBI:15378"/>
        <dbReference type="ChEBI" id="CHEBI:57818"/>
        <dbReference type="ChEBI" id="CHEBI:58116"/>
        <dbReference type="ChEBI" id="CHEBI:133980"/>
        <dbReference type="ChEBI" id="CHEBI:139511"/>
        <dbReference type="EC" id="1.5.98.2"/>
    </reaction>
</comment>
<dbReference type="GO" id="GO:0016705">
    <property type="term" value="F:oxidoreductase activity, acting on paired donors, with incorporation or reduction of molecular oxygen"/>
    <property type="evidence" value="ECO:0007669"/>
    <property type="project" value="InterPro"/>
</dbReference>
<dbReference type="InterPro" id="IPR011251">
    <property type="entry name" value="Luciferase-like_dom"/>
</dbReference>
<dbReference type="GO" id="GO:0018537">
    <property type="term" value="F:coenzyme F420-dependent N5,N10-methenyltetrahydromethanopterin reductase activity"/>
    <property type="evidence" value="ECO:0007669"/>
    <property type="project" value="UniProtKB-UniRule"/>
</dbReference>
<accession>A0A133VHY7</accession>
<keyword evidence="2 4" id="KW-0554">One-carbon metabolism</keyword>
<reference evidence="6 7" key="1">
    <citation type="journal article" date="2016" name="Sci. Rep.">
        <title>Metabolic traits of an uncultured archaeal lineage -MSBL1- from brine pools of the Red Sea.</title>
        <authorList>
            <person name="Mwirichia R."/>
            <person name="Alam I."/>
            <person name="Rashid M."/>
            <person name="Vinu M."/>
            <person name="Ba-Alawi W."/>
            <person name="Anthony Kamau A."/>
            <person name="Kamanda Ngugi D."/>
            <person name="Goker M."/>
            <person name="Klenk H.P."/>
            <person name="Bajic V."/>
            <person name="Stingl U."/>
        </authorList>
    </citation>
    <scope>NUCLEOTIDE SEQUENCE [LARGE SCALE GENOMIC DNA]</scope>
    <source>
        <strain evidence="6">SCGC-AAA382F02</strain>
    </source>
</reference>
<gene>
    <name evidence="4" type="primary">mer</name>
    <name evidence="6" type="ORF">AKJ53_01515</name>
</gene>
<sequence length="312" mass="34316">MEKLGNKIEKNGFDYLWVSDHYHNRYVHSILSQLTHATEKIKLGPGVTNPYLVHPAVTAAATATLDELSDGRATLGISAGDPSFLNSVGINHKKPITAVREGIKIIRGLLQGKKIDFSGELFECNGAKLRFSPSHKVPIYVGGRREQMMKLAGSIADGALFNASHPEDIKECIKFVEKGAEEKGGNLEKFDKVAYMATSIDEDEEKARDKARTVASFIAASAPKSALEREDISETKIEKIRNHLMDGNTKKATEIVSPKMLDVFTVSGNIEKLEERVEKLQKMEVSQIVIGSPIGPDTHSSLDQIGELINQY</sequence>
<dbReference type="PATRIC" id="fig|1698282.3.peg.140"/>
<dbReference type="EC" id="1.5.98.2" evidence="4"/>
<keyword evidence="7" id="KW-1185">Reference proteome</keyword>